<name>A0A0U4FJ51_9BACI</name>
<evidence type="ECO:0000313" key="1">
    <source>
        <dbReference type="EMBL" id="ALX47200.1"/>
    </source>
</evidence>
<sequence>MTLKDKRIEWKARYDAWKESGQSVAEWCRTQEIKVHQIYYWVQRFENNEVSPEPEPTQWLAVQVDDETIASEGKGPIFIHFDAISVEVRPGANVGLLSDIIHVLQNQC</sequence>
<dbReference type="NCBIfam" id="NF047593">
    <property type="entry name" value="IS66_ISAeme5_TnpA"/>
    <property type="match status" value="1"/>
</dbReference>
<dbReference type="Proteomes" id="UP000050331">
    <property type="component" value="Chromosome"/>
</dbReference>
<reference evidence="2 3" key="1">
    <citation type="submission" date="2016-01" db="EMBL/GenBank/DDBJ databases">
        <title>Complete genome sequence of strain Lentibacillus amyloliquefaciens LAM0015T isolated from saline sediment.</title>
        <authorList>
            <person name="Wang J.-L."/>
            <person name="He M.-X."/>
        </authorList>
    </citation>
    <scope>NUCLEOTIDE SEQUENCE [LARGE SCALE GENOMIC DNA]</scope>
    <source>
        <strain evidence="2 3">LAM0015</strain>
    </source>
</reference>
<dbReference type="KEGG" id="lao:AOX59_03655"/>
<dbReference type="OrthoDB" id="9808061at2"/>
<dbReference type="AlphaFoldDB" id="A0A0U4FJ51"/>
<evidence type="ECO:0000313" key="2">
    <source>
        <dbReference type="EMBL" id="ALX47780.1"/>
    </source>
</evidence>
<gene>
    <name evidence="1" type="ORF">AOX59_00450</name>
    <name evidence="2" type="ORF">AOX59_03655</name>
</gene>
<organism evidence="2 3">
    <name type="scientific">Lentibacillus amyloliquefaciens</name>
    <dbReference type="NCBI Taxonomy" id="1472767"/>
    <lineage>
        <taxon>Bacteria</taxon>
        <taxon>Bacillati</taxon>
        <taxon>Bacillota</taxon>
        <taxon>Bacilli</taxon>
        <taxon>Bacillales</taxon>
        <taxon>Bacillaceae</taxon>
        <taxon>Lentibacillus</taxon>
    </lineage>
</organism>
<evidence type="ECO:0008006" key="4">
    <source>
        <dbReference type="Google" id="ProtNLM"/>
    </source>
</evidence>
<dbReference type="EMBL" id="CP013862">
    <property type="protein sequence ID" value="ALX47200.1"/>
    <property type="molecule type" value="Genomic_DNA"/>
</dbReference>
<dbReference type="RefSeq" id="WP_068440256.1">
    <property type="nucleotide sequence ID" value="NZ_CP013862.1"/>
</dbReference>
<accession>A0A0U4FJ51</accession>
<dbReference type="STRING" id="1472767.AOX59_00450"/>
<evidence type="ECO:0000313" key="3">
    <source>
        <dbReference type="Proteomes" id="UP000050331"/>
    </source>
</evidence>
<protein>
    <recommendedName>
        <fullName evidence="4">Transposase</fullName>
    </recommendedName>
</protein>
<proteinExistence type="predicted"/>
<dbReference type="EMBL" id="CP013862">
    <property type="protein sequence ID" value="ALX47780.1"/>
    <property type="molecule type" value="Genomic_DNA"/>
</dbReference>
<keyword evidence="3" id="KW-1185">Reference proteome</keyword>
<dbReference type="KEGG" id="lao:AOX59_00450"/>